<dbReference type="AlphaFoldDB" id="G5H7D7"/>
<evidence type="ECO:0000313" key="1">
    <source>
        <dbReference type="EMBL" id="EHB92776.1"/>
    </source>
</evidence>
<gene>
    <name evidence="1" type="ORF">HMPREF9450_00980</name>
</gene>
<evidence type="ECO:0000313" key="2">
    <source>
        <dbReference type="Proteomes" id="UP000006008"/>
    </source>
</evidence>
<dbReference type="PATRIC" id="fig|742725.3.peg.1037"/>
<evidence type="ECO:0008006" key="3">
    <source>
        <dbReference type="Google" id="ProtNLM"/>
    </source>
</evidence>
<dbReference type="STRING" id="742725.HMPREF9450_00980"/>
<dbReference type="EMBL" id="ADLD01000009">
    <property type="protein sequence ID" value="EHB92776.1"/>
    <property type="molecule type" value="Genomic_DNA"/>
</dbReference>
<dbReference type="InterPro" id="IPR042099">
    <property type="entry name" value="ANL_N_sf"/>
</dbReference>
<accession>G5H7D7</accession>
<comment type="caution">
    <text evidence="1">The sequence shown here is derived from an EMBL/GenBank/DDBJ whole genome shotgun (WGS) entry which is preliminary data.</text>
</comment>
<dbReference type="eggNOG" id="COG1541">
    <property type="taxonomic scope" value="Bacteria"/>
</dbReference>
<organism evidence="1 2">
    <name type="scientific">Alistipes indistinctus YIT 12060</name>
    <dbReference type="NCBI Taxonomy" id="742725"/>
    <lineage>
        <taxon>Bacteria</taxon>
        <taxon>Pseudomonadati</taxon>
        <taxon>Bacteroidota</taxon>
        <taxon>Bacteroidia</taxon>
        <taxon>Bacteroidales</taxon>
        <taxon>Rikenellaceae</taxon>
        <taxon>Alistipes</taxon>
    </lineage>
</organism>
<dbReference type="OrthoDB" id="182577at2"/>
<dbReference type="GeneID" id="92816003"/>
<keyword evidence="2" id="KW-1185">Reference proteome</keyword>
<sequence>MFDTRKIFSIASGADFDQAALEVFRFQAEACTPYREYLELLGIDPAGVETVEQIPFLPIELFKSHRVYSGSLPPQQVFTSSSTTGQIPSRHYVADLAIYEEAFTRAFELFYGPVQKTAVFALLPNYLEREGSSLVYMVDALIRKGGGGFYLHDHEELLRDMAAHSGPKILLGVSYALWDLAEERPGPLYGTIVMETGGMKGHREELPREEFHRLLCDAFSVPSVHSEYGMAELMSQAYSSGEGLFRTPPWMKVIVRDLHDPFGRLPVGSTGGVNLIDLANLYSCSFVQTQDLGTLYTDGSFRIQGRISGSEIRGCNLLVQE</sequence>
<dbReference type="Proteomes" id="UP000006008">
    <property type="component" value="Unassembled WGS sequence"/>
</dbReference>
<dbReference type="HOGENOM" id="CLU_043257_0_0_10"/>
<proteinExistence type="predicted"/>
<dbReference type="RefSeq" id="WP_009133786.1">
    <property type="nucleotide sequence ID" value="NZ_CP102250.1"/>
</dbReference>
<reference evidence="1 2" key="1">
    <citation type="submission" date="2011-08" db="EMBL/GenBank/DDBJ databases">
        <title>The Genome Sequence of Alistipes indistinctus YIT 12060.</title>
        <authorList>
            <consortium name="The Broad Institute Genome Sequencing Platform"/>
            <person name="Earl A."/>
            <person name="Ward D."/>
            <person name="Feldgarden M."/>
            <person name="Gevers D."/>
            <person name="Morotomi M."/>
            <person name="Young S.K."/>
            <person name="Zeng Q."/>
            <person name="Gargeya S."/>
            <person name="Fitzgerald M."/>
            <person name="Haas B."/>
            <person name="Abouelleil A."/>
            <person name="Alvarado L."/>
            <person name="Arachchi H.M."/>
            <person name="Berlin A."/>
            <person name="Brown A."/>
            <person name="Chapman S.B."/>
            <person name="Chen Z."/>
            <person name="Dunbar C."/>
            <person name="Freedman E."/>
            <person name="Gearin G."/>
            <person name="Gellesch M."/>
            <person name="Goldberg J."/>
            <person name="Griggs A."/>
            <person name="Gujja S."/>
            <person name="Heiman D."/>
            <person name="Howarth C."/>
            <person name="Larson L."/>
            <person name="Lui A."/>
            <person name="MacDonald P.J.P."/>
            <person name="Montmayeur A."/>
            <person name="Murphy C."/>
            <person name="Neiman D."/>
            <person name="Pearson M."/>
            <person name="Priest M."/>
            <person name="Roberts A."/>
            <person name="Saif S."/>
            <person name="Shea T."/>
            <person name="Shenoy N."/>
            <person name="Sisk P."/>
            <person name="Stolte C."/>
            <person name="Sykes S."/>
            <person name="Wortman J."/>
            <person name="Nusbaum C."/>
            <person name="Birren B."/>
        </authorList>
    </citation>
    <scope>NUCLEOTIDE SEQUENCE [LARGE SCALE GENOMIC DNA]</scope>
    <source>
        <strain evidence="1 2">YIT 12060</strain>
    </source>
</reference>
<name>G5H7D7_9BACT</name>
<protein>
    <recommendedName>
        <fullName evidence="3">Acyl-protein synthetase LuxE domain-containing protein</fullName>
    </recommendedName>
</protein>
<dbReference type="Gene3D" id="3.40.50.12780">
    <property type="entry name" value="N-terminal domain of ligase-like"/>
    <property type="match status" value="1"/>
</dbReference>